<proteinExistence type="predicted"/>
<dbReference type="OrthoDB" id="621202at2759"/>
<sequence>MQRTRETVVENCTASGGRRRHEMRRASAAIAEGGAANLRGWRGELAASTVCVHGQCGGWRGERAAAAGAKVGTVSGAAGAVTMGLLPRGALQERTRGHFHHFIDKERKKKLMARSINSDYINFSHMGGFDMGIGFNGFEENVKKFMELPIKYLDSAHDKAVEFIEDVHAIFYGPFTDDEVPNNDDCYVITESSPTSIEKELVGPNTEPSTPASFITMENSSTGCDTDAHQTESFSTKSTGLSLMNHVYPENNSSEGAHIESNDLCILPVDISTTRIYDSSDEVILWNPETFVKPRRSHELTTIPQDDHAPHALETEVTVQVGLNCSGHSGKYLVTSFYPYL</sequence>
<dbReference type="Proteomes" id="UP000604825">
    <property type="component" value="Unassembled WGS sequence"/>
</dbReference>
<organism evidence="1 2">
    <name type="scientific">Miscanthus lutarioriparius</name>
    <dbReference type="NCBI Taxonomy" id="422564"/>
    <lineage>
        <taxon>Eukaryota</taxon>
        <taxon>Viridiplantae</taxon>
        <taxon>Streptophyta</taxon>
        <taxon>Embryophyta</taxon>
        <taxon>Tracheophyta</taxon>
        <taxon>Spermatophyta</taxon>
        <taxon>Magnoliopsida</taxon>
        <taxon>Liliopsida</taxon>
        <taxon>Poales</taxon>
        <taxon>Poaceae</taxon>
        <taxon>PACMAD clade</taxon>
        <taxon>Panicoideae</taxon>
        <taxon>Andropogonodae</taxon>
        <taxon>Andropogoneae</taxon>
        <taxon>Saccharinae</taxon>
        <taxon>Miscanthus</taxon>
    </lineage>
</organism>
<name>A0A811PH48_9POAL</name>
<evidence type="ECO:0000313" key="1">
    <source>
        <dbReference type="EMBL" id="CAD6240542.1"/>
    </source>
</evidence>
<comment type="caution">
    <text evidence="1">The sequence shown here is derived from an EMBL/GenBank/DDBJ whole genome shotgun (WGS) entry which is preliminary data.</text>
</comment>
<gene>
    <name evidence="1" type="ORF">NCGR_LOCUS27098</name>
</gene>
<protein>
    <submittedName>
        <fullName evidence="1">Uncharacterized protein</fullName>
    </submittedName>
</protein>
<evidence type="ECO:0000313" key="2">
    <source>
        <dbReference type="Proteomes" id="UP000604825"/>
    </source>
</evidence>
<dbReference type="EMBL" id="CAJGYO010000006">
    <property type="protein sequence ID" value="CAD6240542.1"/>
    <property type="molecule type" value="Genomic_DNA"/>
</dbReference>
<keyword evidence="2" id="KW-1185">Reference proteome</keyword>
<accession>A0A811PH48</accession>
<reference evidence="1" key="1">
    <citation type="submission" date="2020-10" db="EMBL/GenBank/DDBJ databases">
        <authorList>
            <person name="Han B."/>
            <person name="Lu T."/>
            <person name="Zhao Q."/>
            <person name="Huang X."/>
            <person name="Zhao Y."/>
        </authorList>
    </citation>
    <scope>NUCLEOTIDE SEQUENCE</scope>
</reference>
<dbReference type="AlphaFoldDB" id="A0A811PH48"/>